<dbReference type="Gene3D" id="3.30.870.10">
    <property type="entry name" value="Endonuclease Chain A"/>
    <property type="match status" value="1"/>
</dbReference>
<dbReference type="AlphaFoldDB" id="A0A250JH74"/>
<evidence type="ECO:0000313" key="9">
    <source>
        <dbReference type="Proteomes" id="UP000217257"/>
    </source>
</evidence>
<evidence type="ECO:0000256" key="1">
    <source>
        <dbReference type="ARBA" id="ARBA00000798"/>
    </source>
</evidence>
<dbReference type="EMBL" id="CP022098">
    <property type="protein sequence ID" value="ATB42948.1"/>
    <property type="molecule type" value="Genomic_DNA"/>
</dbReference>
<sequence length="305" mass="35428">MNVYAQFEEIESEIKRLLLDANQSVRICVAWINGQVFGPVFQRLLDKGVQIELICNDDPVNDGTAMHLPPGIKRYAIRSRISTALMHNKFCVIDEETVLTGSYNWSKKAPLSFENIVVAKGDFLLAKSFLHEFYDLISFYENKSADKLQRCPSCRSLQFNLGIFGNESGLYNESKVDIWSVCVAKHHAHHVGEQYEQFVRAQLGLDDEHEYECNDLDKESVMAAFRRERQRIERIQAYFLGHRSLSIHAVGWVVPDNFNEHIEWGVEQRFSVRIKWRDMYYRKVIPSRLHHGIGDVDRIIAEHQP</sequence>
<dbReference type="SMART" id="SM00155">
    <property type="entry name" value="PLDc"/>
    <property type="match status" value="1"/>
</dbReference>
<evidence type="ECO:0000256" key="4">
    <source>
        <dbReference type="ARBA" id="ARBA00022801"/>
    </source>
</evidence>
<dbReference type="GO" id="GO:0004630">
    <property type="term" value="F:phospholipase D activity"/>
    <property type="evidence" value="ECO:0007669"/>
    <property type="project" value="UniProtKB-EC"/>
</dbReference>
<dbReference type="RefSeq" id="WP_095990430.1">
    <property type="nucleotide sequence ID" value="NZ_CP022098.1"/>
</dbReference>
<evidence type="ECO:0000256" key="2">
    <source>
        <dbReference type="ARBA" id="ARBA00008664"/>
    </source>
</evidence>
<evidence type="ECO:0000256" key="6">
    <source>
        <dbReference type="ARBA" id="ARBA00023098"/>
    </source>
</evidence>
<evidence type="ECO:0000256" key="3">
    <source>
        <dbReference type="ARBA" id="ARBA00012027"/>
    </source>
</evidence>
<dbReference type="PANTHER" id="PTHR43856">
    <property type="entry name" value="CARDIOLIPIN HYDROLASE"/>
    <property type="match status" value="1"/>
</dbReference>
<dbReference type="KEGG" id="cfus:CYFUS_008427"/>
<feature type="domain" description="PLD phosphodiesterase" evidence="7">
    <location>
        <begin position="82"/>
        <end position="109"/>
    </location>
</feature>
<keyword evidence="6" id="KW-0443">Lipid metabolism</keyword>
<dbReference type="PROSITE" id="PS50035">
    <property type="entry name" value="PLD"/>
    <property type="match status" value="1"/>
</dbReference>
<dbReference type="InterPro" id="IPR025202">
    <property type="entry name" value="PLD-like_dom"/>
</dbReference>
<evidence type="ECO:0000259" key="7">
    <source>
        <dbReference type="PROSITE" id="PS50035"/>
    </source>
</evidence>
<accession>A0A250JH74</accession>
<dbReference type="GO" id="GO:0006793">
    <property type="term" value="P:phosphorus metabolic process"/>
    <property type="evidence" value="ECO:0007669"/>
    <property type="project" value="UniProtKB-ARBA"/>
</dbReference>
<keyword evidence="5" id="KW-0442">Lipid degradation</keyword>
<dbReference type="SUPFAM" id="SSF56024">
    <property type="entry name" value="Phospholipase D/nuclease"/>
    <property type="match status" value="1"/>
</dbReference>
<organism evidence="8 9">
    <name type="scientific">Cystobacter fuscus</name>
    <dbReference type="NCBI Taxonomy" id="43"/>
    <lineage>
        <taxon>Bacteria</taxon>
        <taxon>Pseudomonadati</taxon>
        <taxon>Myxococcota</taxon>
        <taxon>Myxococcia</taxon>
        <taxon>Myxococcales</taxon>
        <taxon>Cystobacterineae</taxon>
        <taxon>Archangiaceae</taxon>
        <taxon>Cystobacter</taxon>
    </lineage>
</organism>
<dbReference type="Pfam" id="PF13091">
    <property type="entry name" value="PLDc_2"/>
    <property type="match status" value="1"/>
</dbReference>
<name>A0A250JH74_9BACT</name>
<reference evidence="8 9" key="1">
    <citation type="submission" date="2017-06" db="EMBL/GenBank/DDBJ databases">
        <title>Sequencing and comparative analysis of myxobacterial genomes.</title>
        <authorList>
            <person name="Rupp O."/>
            <person name="Goesmann A."/>
            <person name="Sogaard-Andersen L."/>
        </authorList>
    </citation>
    <scope>NUCLEOTIDE SEQUENCE [LARGE SCALE GENOMIC DNA]</scope>
    <source>
        <strain evidence="8 9">DSM 52655</strain>
    </source>
</reference>
<gene>
    <name evidence="8" type="ORF">CYFUS_008427</name>
</gene>
<dbReference type="InterPro" id="IPR001736">
    <property type="entry name" value="PLipase_D/transphosphatidylase"/>
</dbReference>
<keyword evidence="4" id="KW-0378">Hydrolase</keyword>
<dbReference type="GO" id="GO:0016891">
    <property type="term" value="F:RNA endonuclease activity producing 5'-phosphomonoesters, hydrolytic mechanism"/>
    <property type="evidence" value="ECO:0007669"/>
    <property type="project" value="TreeGrafter"/>
</dbReference>
<dbReference type="EC" id="3.1.4.4" evidence="3"/>
<dbReference type="GO" id="GO:0016042">
    <property type="term" value="P:lipid catabolic process"/>
    <property type="evidence" value="ECO:0007669"/>
    <property type="project" value="UniProtKB-KW"/>
</dbReference>
<protein>
    <recommendedName>
        <fullName evidence="3">phospholipase D</fullName>
        <ecNumber evidence="3">3.1.4.4</ecNumber>
    </recommendedName>
</protein>
<dbReference type="Proteomes" id="UP000217257">
    <property type="component" value="Chromosome"/>
</dbReference>
<comment type="similarity">
    <text evidence="2">Belongs to the phospholipase D family.</text>
</comment>
<dbReference type="InterPro" id="IPR051406">
    <property type="entry name" value="PLD_domain"/>
</dbReference>
<evidence type="ECO:0000256" key="5">
    <source>
        <dbReference type="ARBA" id="ARBA00022963"/>
    </source>
</evidence>
<dbReference type="PANTHER" id="PTHR43856:SF1">
    <property type="entry name" value="MITOCHONDRIAL CARDIOLIPIN HYDROLASE"/>
    <property type="match status" value="1"/>
</dbReference>
<proteinExistence type="inferred from homology"/>
<evidence type="ECO:0000313" key="8">
    <source>
        <dbReference type="EMBL" id="ATB42948.1"/>
    </source>
</evidence>
<comment type="catalytic activity">
    <reaction evidence="1">
        <text>a 1,2-diacyl-sn-glycero-3-phosphocholine + H2O = a 1,2-diacyl-sn-glycero-3-phosphate + choline + H(+)</text>
        <dbReference type="Rhea" id="RHEA:14445"/>
        <dbReference type="ChEBI" id="CHEBI:15354"/>
        <dbReference type="ChEBI" id="CHEBI:15377"/>
        <dbReference type="ChEBI" id="CHEBI:15378"/>
        <dbReference type="ChEBI" id="CHEBI:57643"/>
        <dbReference type="ChEBI" id="CHEBI:58608"/>
        <dbReference type="EC" id="3.1.4.4"/>
    </reaction>
</comment>